<dbReference type="Proteomes" id="UP001283361">
    <property type="component" value="Unassembled WGS sequence"/>
</dbReference>
<evidence type="ECO:0000313" key="2">
    <source>
        <dbReference type="Proteomes" id="UP001283361"/>
    </source>
</evidence>
<keyword evidence="2" id="KW-1185">Reference proteome</keyword>
<proteinExistence type="predicted"/>
<dbReference type="AlphaFoldDB" id="A0AAE1DFD2"/>
<name>A0AAE1DFD2_9GAST</name>
<organism evidence="1 2">
    <name type="scientific">Elysia crispata</name>
    <name type="common">lettuce slug</name>
    <dbReference type="NCBI Taxonomy" id="231223"/>
    <lineage>
        <taxon>Eukaryota</taxon>
        <taxon>Metazoa</taxon>
        <taxon>Spiralia</taxon>
        <taxon>Lophotrochozoa</taxon>
        <taxon>Mollusca</taxon>
        <taxon>Gastropoda</taxon>
        <taxon>Heterobranchia</taxon>
        <taxon>Euthyneura</taxon>
        <taxon>Panpulmonata</taxon>
        <taxon>Sacoglossa</taxon>
        <taxon>Placobranchoidea</taxon>
        <taxon>Plakobranchidae</taxon>
        <taxon>Elysia</taxon>
    </lineage>
</organism>
<gene>
    <name evidence="1" type="ORF">RRG08_059197</name>
</gene>
<comment type="caution">
    <text evidence="1">The sequence shown here is derived from an EMBL/GenBank/DDBJ whole genome shotgun (WGS) entry which is preliminary data.</text>
</comment>
<protein>
    <submittedName>
        <fullName evidence="1">Uncharacterized protein</fullName>
    </submittedName>
</protein>
<accession>A0AAE1DFD2</accession>
<sequence>MARNNGIDNVGSIIGCVNEGKSGNSYLDRFLLRNCETWSDKYLLGNFDRMGVVCLTILVARLFGVGRL</sequence>
<dbReference type="EMBL" id="JAWDGP010004098">
    <property type="protein sequence ID" value="KAK3767865.1"/>
    <property type="molecule type" value="Genomic_DNA"/>
</dbReference>
<evidence type="ECO:0000313" key="1">
    <source>
        <dbReference type="EMBL" id="KAK3767865.1"/>
    </source>
</evidence>
<reference evidence="1" key="1">
    <citation type="journal article" date="2023" name="G3 (Bethesda)">
        <title>A reference genome for the long-term kleptoplast-retaining sea slug Elysia crispata morphotype clarki.</title>
        <authorList>
            <person name="Eastman K.E."/>
            <person name="Pendleton A.L."/>
            <person name="Shaikh M.A."/>
            <person name="Suttiyut T."/>
            <person name="Ogas R."/>
            <person name="Tomko P."/>
            <person name="Gavelis G."/>
            <person name="Widhalm J.R."/>
            <person name="Wisecaver J.H."/>
        </authorList>
    </citation>
    <scope>NUCLEOTIDE SEQUENCE</scope>
    <source>
        <strain evidence="1">ECLA1</strain>
    </source>
</reference>